<keyword evidence="3 6" id="KW-0489">Methyltransferase</keyword>
<feature type="binding site" evidence="6">
    <location>
        <position position="51"/>
    </location>
    <ligand>
        <name>S-adenosyl-L-methionine</name>
        <dbReference type="ChEBI" id="CHEBI:59789"/>
    </ligand>
</feature>
<feature type="region of interest" description="Disordered" evidence="7">
    <location>
        <begin position="265"/>
        <end position="287"/>
    </location>
</feature>
<dbReference type="Proteomes" id="UP001589830">
    <property type="component" value="Unassembled WGS sequence"/>
</dbReference>
<dbReference type="InterPro" id="IPR029063">
    <property type="entry name" value="SAM-dependent_MTases_sf"/>
</dbReference>
<feature type="binding site" evidence="6">
    <location>
        <position position="103"/>
    </location>
    <ligand>
        <name>S-adenosyl-L-methionine</name>
        <dbReference type="ChEBI" id="CHEBI:59789"/>
    </ligand>
</feature>
<dbReference type="RefSeq" id="WP_188845372.1">
    <property type="nucleotide sequence ID" value="NZ_BMPJ01000001.1"/>
</dbReference>
<evidence type="ECO:0000256" key="5">
    <source>
        <dbReference type="ARBA" id="ARBA00022691"/>
    </source>
</evidence>
<name>A0ABV6PZF7_9DEIN</name>
<gene>
    <name evidence="6 8" type="primary">rsmH</name>
    <name evidence="8" type="ORF">ACFFFP_03500</name>
</gene>
<comment type="subcellular location">
    <subcellularLocation>
        <location evidence="6">Cytoplasm</location>
    </subcellularLocation>
</comment>
<keyword evidence="4 6" id="KW-0808">Transferase</keyword>
<dbReference type="PANTHER" id="PTHR11265">
    <property type="entry name" value="S-ADENOSYL-METHYLTRANSFERASE MRAW"/>
    <property type="match status" value="1"/>
</dbReference>
<sequence length="287" mass="31854">METLSHTPVLYQEALDLLRVRPGEVYVDATLGGAGHTRGILERGGIVIGLDQDPEAVRRALTLGLPGLRVFQSNFRHLKRVLEEAGVERVAGILADLGVSSFHLEDPRRGFSYQKEGPLDMRMGEEGPTASEVVNTLSLEELYRILRDLGEEKQAYRIAKAIVEARRQKPIRTTLELAEIVRKAVGFRKAGHPARKTFQALRIYVNDELGALKDFLEQAGEVLAPGGRLVVISFHSLEDRLVKRFLRESGLKILTKKPLVPSPEEVARNPRARSAKLRAGEKEALCG</sequence>
<comment type="catalytic activity">
    <reaction evidence="6">
        <text>cytidine(1402) in 16S rRNA + S-adenosyl-L-methionine = N(4)-methylcytidine(1402) in 16S rRNA + S-adenosyl-L-homocysteine + H(+)</text>
        <dbReference type="Rhea" id="RHEA:42928"/>
        <dbReference type="Rhea" id="RHEA-COMP:10286"/>
        <dbReference type="Rhea" id="RHEA-COMP:10287"/>
        <dbReference type="ChEBI" id="CHEBI:15378"/>
        <dbReference type="ChEBI" id="CHEBI:57856"/>
        <dbReference type="ChEBI" id="CHEBI:59789"/>
        <dbReference type="ChEBI" id="CHEBI:74506"/>
        <dbReference type="ChEBI" id="CHEBI:82748"/>
        <dbReference type="EC" id="2.1.1.199"/>
    </reaction>
</comment>
<keyword evidence="5 6" id="KW-0949">S-adenosyl-L-methionine</keyword>
<dbReference type="InterPro" id="IPR002903">
    <property type="entry name" value="RsmH"/>
</dbReference>
<evidence type="ECO:0000256" key="6">
    <source>
        <dbReference type="HAMAP-Rule" id="MF_01007"/>
    </source>
</evidence>
<evidence type="ECO:0000256" key="4">
    <source>
        <dbReference type="ARBA" id="ARBA00022679"/>
    </source>
</evidence>
<evidence type="ECO:0000256" key="7">
    <source>
        <dbReference type="SAM" id="MobiDB-lite"/>
    </source>
</evidence>
<evidence type="ECO:0000256" key="2">
    <source>
        <dbReference type="ARBA" id="ARBA00022552"/>
    </source>
</evidence>
<feature type="compositionally biased region" description="Basic and acidic residues" evidence="7">
    <location>
        <begin position="278"/>
        <end position="287"/>
    </location>
</feature>
<dbReference type="NCBIfam" id="TIGR00006">
    <property type="entry name" value="16S rRNA (cytosine(1402)-N(4))-methyltransferase RsmH"/>
    <property type="match status" value="1"/>
</dbReference>
<evidence type="ECO:0000256" key="3">
    <source>
        <dbReference type="ARBA" id="ARBA00022603"/>
    </source>
</evidence>
<protein>
    <recommendedName>
        <fullName evidence="6">Ribosomal RNA small subunit methyltransferase H</fullName>
        <ecNumber evidence="6">2.1.1.199</ecNumber>
    </recommendedName>
    <alternativeName>
        <fullName evidence="6">16S rRNA m(4)C1402 methyltransferase</fullName>
    </alternativeName>
    <alternativeName>
        <fullName evidence="6">rRNA (cytosine-N(4)-)-methyltransferase RsmH</fullName>
    </alternativeName>
</protein>
<dbReference type="PIRSF" id="PIRSF004486">
    <property type="entry name" value="MraW"/>
    <property type="match status" value="1"/>
</dbReference>
<dbReference type="Gene3D" id="1.10.150.170">
    <property type="entry name" value="Putative methyltransferase TM0872, insert domain"/>
    <property type="match status" value="1"/>
</dbReference>
<organism evidence="8 9">
    <name type="scientific">Thermus composti</name>
    <dbReference type="NCBI Taxonomy" id="532059"/>
    <lineage>
        <taxon>Bacteria</taxon>
        <taxon>Thermotogati</taxon>
        <taxon>Deinococcota</taxon>
        <taxon>Deinococci</taxon>
        <taxon>Thermales</taxon>
        <taxon>Thermaceae</taxon>
        <taxon>Thermus</taxon>
    </lineage>
</organism>
<dbReference type="SUPFAM" id="SSF81799">
    <property type="entry name" value="Putative methyltransferase TM0872, insert domain"/>
    <property type="match status" value="1"/>
</dbReference>
<dbReference type="SUPFAM" id="SSF53335">
    <property type="entry name" value="S-adenosyl-L-methionine-dependent methyltransferases"/>
    <property type="match status" value="1"/>
</dbReference>
<accession>A0ABV6PZF7</accession>
<dbReference type="Gene3D" id="3.40.50.150">
    <property type="entry name" value="Vaccinia Virus protein VP39"/>
    <property type="match status" value="1"/>
</dbReference>
<dbReference type="InterPro" id="IPR023397">
    <property type="entry name" value="SAM-dep_MeTrfase_MraW_recog"/>
</dbReference>
<evidence type="ECO:0000313" key="8">
    <source>
        <dbReference type="EMBL" id="MFC0595240.1"/>
    </source>
</evidence>
<dbReference type="GO" id="GO:0032259">
    <property type="term" value="P:methylation"/>
    <property type="evidence" value="ECO:0007669"/>
    <property type="project" value="UniProtKB-KW"/>
</dbReference>
<dbReference type="EC" id="2.1.1.199" evidence="6"/>
<feature type="binding site" evidence="6">
    <location>
        <begin position="34"/>
        <end position="36"/>
    </location>
    <ligand>
        <name>S-adenosyl-L-methionine</name>
        <dbReference type="ChEBI" id="CHEBI:59789"/>
    </ligand>
</feature>
<reference evidence="8 9" key="1">
    <citation type="submission" date="2024-09" db="EMBL/GenBank/DDBJ databases">
        <authorList>
            <person name="Sun Q."/>
            <person name="Mori K."/>
        </authorList>
    </citation>
    <scope>NUCLEOTIDE SEQUENCE [LARGE SCALE GENOMIC DNA]</scope>
    <source>
        <strain evidence="8 9">NCAIM B.02340</strain>
    </source>
</reference>
<dbReference type="GO" id="GO:0008168">
    <property type="term" value="F:methyltransferase activity"/>
    <property type="evidence" value="ECO:0007669"/>
    <property type="project" value="UniProtKB-KW"/>
</dbReference>
<keyword evidence="2 6" id="KW-0698">rRNA processing</keyword>
<dbReference type="PANTHER" id="PTHR11265:SF0">
    <property type="entry name" value="12S RRNA N4-METHYLCYTIDINE METHYLTRANSFERASE"/>
    <property type="match status" value="1"/>
</dbReference>
<feature type="binding site" evidence="6">
    <location>
        <position position="96"/>
    </location>
    <ligand>
        <name>S-adenosyl-L-methionine</name>
        <dbReference type="ChEBI" id="CHEBI:59789"/>
    </ligand>
</feature>
<proteinExistence type="inferred from homology"/>
<keyword evidence="6" id="KW-0963">Cytoplasm</keyword>
<comment type="function">
    <text evidence="6">Specifically methylates the N4 position of cytidine in position 1402 (C1402) of 16S rRNA.</text>
</comment>
<dbReference type="Pfam" id="PF01795">
    <property type="entry name" value="Methyltransf_5"/>
    <property type="match status" value="1"/>
</dbReference>
<dbReference type="EMBL" id="JBHLTW010000012">
    <property type="protein sequence ID" value="MFC0595240.1"/>
    <property type="molecule type" value="Genomic_DNA"/>
</dbReference>
<comment type="caution">
    <text evidence="8">The sequence shown here is derived from an EMBL/GenBank/DDBJ whole genome shotgun (WGS) entry which is preliminary data.</text>
</comment>
<feature type="binding site" evidence="6">
    <location>
        <position position="75"/>
    </location>
    <ligand>
        <name>S-adenosyl-L-methionine</name>
        <dbReference type="ChEBI" id="CHEBI:59789"/>
    </ligand>
</feature>
<comment type="similarity">
    <text evidence="1 6">Belongs to the methyltransferase superfamily. RsmH family.</text>
</comment>
<keyword evidence="9" id="KW-1185">Reference proteome</keyword>
<evidence type="ECO:0000256" key="1">
    <source>
        <dbReference type="ARBA" id="ARBA00010396"/>
    </source>
</evidence>
<evidence type="ECO:0000313" key="9">
    <source>
        <dbReference type="Proteomes" id="UP001589830"/>
    </source>
</evidence>
<dbReference type="HAMAP" id="MF_01007">
    <property type="entry name" value="16SrRNA_methyltr_H"/>
    <property type="match status" value="1"/>
</dbReference>